<dbReference type="AlphaFoldDB" id="A0A8H6Q1W8"/>
<proteinExistence type="predicted"/>
<evidence type="ECO:0000313" key="1">
    <source>
        <dbReference type="EMBL" id="KAF7164227.1"/>
    </source>
</evidence>
<accession>A0A8H6Q1W8</accession>
<protein>
    <submittedName>
        <fullName evidence="1">Uncharacterized protein</fullName>
    </submittedName>
</protein>
<evidence type="ECO:0000313" key="2">
    <source>
        <dbReference type="Proteomes" id="UP000662466"/>
    </source>
</evidence>
<sequence length="176" mass="19889">MQTVSRQLVQLLPPHPNLLQRARHAQLPNNRIQNIPQIRLGGINAPITQHPAHLPVPHKKLPHPLLLLSIRPMPRIELAHSRKQDTARLAVPDPQRPKLMTYPVAGAQLHRRLARQRRHGVHGAELALQARVGLGPVMLTPQQARDEQIERVQGVLVCFFRARLRPGLWMRGPGRG</sequence>
<name>A0A8H6Q1W8_9EURO</name>
<dbReference type="Proteomes" id="UP000662466">
    <property type="component" value="Unassembled WGS sequence"/>
</dbReference>
<dbReference type="EMBL" id="JACBAF010002194">
    <property type="protein sequence ID" value="KAF7164227.1"/>
    <property type="molecule type" value="Genomic_DNA"/>
</dbReference>
<organism evidence="1 2">
    <name type="scientific">Aspergillus hiratsukae</name>
    <dbReference type="NCBI Taxonomy" id="1194566"/>
    <lineage>
        <taxon>Eukaryota</taxon>
        <taxon>Fungi</taxon>
        <taxon>Dikarya</taxon>
        <taxon>Ascomycota</taxon>
        <taxon>Pezizomycotina</taxon>
        <taxon>Eurotiomycetes</taxon>
        <taxon>Eurotiomycetidae</taxon>
        <taxon>Eurotiales</taxon>
        <taxon>Aspergillaceae</taxon>
        <taxon>Aspergillus</taxon>
        <taxon>Aspergillus subgen. Fumigati</taxon>
    </lineage>
</organism>
<reference evidence="1" key="1">
    <citation type="submission" date="2020-06" db="EMBL/GenBank/DDBJ databases">
        <title>Draft genome sequences of strains closely related to Aspergillus parafelis and Aspergillus hiratsukae.</title>
        <authorList>
            <person name="Dos Santos R.A.C."/>
            <person name="Rivero-Menendez O."/>
            <person name="Steenwyk J.L."/>
            <person name="Mead M.E."/>
            <person name="Goldman G.H."/>
            <person name="Alastruey-Izquierdo A."/>
            <person name="Rokas A."/>
        </authorList>
    </citation>
    <scope>NUCLEOTIDE SEQUENCE</scope>
    <source>
        <strain evidence="1">CNM-CM6106</strain>
    </source>
</reference>
<gene>
    <name evidence="1" type="ORF">CNMCM6106_000808</name>
</gene>
<comment type="caution">
    <text evidence="1">The sequence shown here is derived from an EMBL/GenBank/DDBJ whole genome shotgun (WGS) entry which is preliminary data.</text>
</comment>